<dbReference type="Proteomes" id="UP001060170">
    <property type="component" value="Chromosome 15"/>
</dbReference>
<organism evidence="1 2">
    <name type="scientific">Puccinia striiformis f. sp. tritici</name>
    <dbReference type="NCBI Taxonomy" id="168172"/>
    <lineage>
        <taxon>Eukaryota</taxon>
        <taxon>Fungi</taxon>
        <taxon>Dikarya</taxon>
        <taxon>Basidiomycota</taxon>
        <taxon>Pucciniomycotina</taxon>
        <taxon>Pucciniomycetes</taxon>
        <taxon>Pucciniales</taxon>
        <taxon>Pucciniaceae</taxon>
        <taxon>Puccinia</taxon>
    </lineage>
</organism>
<reference evidence="1 2" key="3">
    <citation type="journal article" date="2022" name="Microbiol. Spectr.">
        <title>Folding features and dynamics of 3D genome architecture in plant fungal pathogens.</title>
        <authorList>
            <person name="Xia C."/>
        </authorList>
    </citation>
    <scope>NUCLEOTIDE SEQUENCE [LARGE SCALE GENOMIC DNA]</scope>
    <source>
        <strain evidence="1 2">93-210</strain>
    </source>
</reference>
<reference evidence="2" key="1">
    <citation type="journal article" date="2018" name="BMC Genomics">
        <title>Genomic insights into host adaptation between the wheat stripe rust pathogen (Puccinia striiformis f. sp. tritici) and the barley stripe rust pathogen (Puccinia striiformis f. sp. hordei).</title>
        <authorList>
            <person name="Xia C."/>
            <person name="Wang M."/>
            <person name="Yin C."/>
            <person name="Cornejo O.E."/>
            <person name="Hulbert S.H."/>
            <person name="Chen X."/>
        </authorList>
    </citation>
    <scope>NUCLEOTIDE SEQUENCE [LARGE SCALE GENOMIC DNA]</scope>
    <source>
        <strain evidence="2">93-210</strain>
    </source>
</reference>
<keyword evidence="2" id="KW-1185">Reference proteome</keyword>
<name>A0ACC0DW04_9BASI</name>
<accession>A0ACC0DW04</accession>
<comment type="caution">
    <text evidence="1">The sequence shown here is derived from an EMBL/GenBank/DDBJ whole genome shotgun (WGS) entry which is preliminary data.</text>
</comment>
<dbReference type="EMBL" id="CM045879">
    <property type="protein sequence ID" value="KAI7939098.1"/>
    <property type="molecule type" value="Genomic_DNA"/>
</dbReference>
<evidence type="ECO:0000313" key="1">
    <source>
        <dbReference type="EMBL" id="KAI7939098.1"/>
    </source>
</evidence>
<evidence type="ECO:0000313" key="2">
    <source>
        <dbReference type="Proteomes" id="UP001060170"/>
    </source>
</evidence>
<protein>
    <submittedName>
        <fullName evidence="1">Uncharacterized protein</fullName>
    </submittedName>
</protein>
<gene>
    <name evidence="1" type="ORF">MJO28_014677</name>
</gene>
<sequence length="72" mass="7807">MTKSVFEGKMSKDAAKSFLESARENVVLLANTCGVLHKIAIDPTAIVKQIPISKEAVFHCLGLKPILISELL</sequence>
<reference evidence="2" key="2">
    <citation type="journal article" date="2018" name="Mol. Plant Microbe Interact.">
        <title>Genome sequence resources for the wheat stripe rust pathogen (Puccinia striiformis f. sp. tritici) and the barley stripe rust pathogen (Puccinia striiformis f. sp. hordei).</title>
        <authorList>
            <person name="Xia C."/>
            <person name="Wang M."/>
            <person name="Yin C."/>
            <person name="Cornejo O.E."/>
            <person name="Hulbert S.H."/>
            <person name="Chen X."/>
        </authorList>
    </citation>
    <scope>NUCLEOTIDE SEQUENCE [LARGE SCALE GENOMIC DNA]</scope>
    <source>
        <strain evidence="2">93-210</strain>
    </source>
</reference>
<proteinExistence type="predicted"/>